<dbReference type="InterPro" id="IPR020584">
    <property type="entry name" value="DNA_recomb/repair_RecA_CS"/>
</dbReference>
<evidence type="ECO:0000256" key="8">
    <source>
        <dbReference type="RuleBase" id="RU000526"/>
    </source>
</evidence>
<keyword evidence="7 9" id="KW-0227">DNA damage</keyword>
<keyword evidence="13" id="KW-1185">Reference proteome</keyword>
<gene>
    <name evidence="7 12" type="primary">recA</name>
    <name evidence="12" type="ORF">V2E24_02380</name>
</gene>
<dbReference type="PANTHER" id="PTHR45900:SF1">
    <property type="entry name" value="MITOCHONDRIAL DNA REPAIR PROTEIN RECA HOMOLOG-RELATED"/>
    <property type="match status" value="1"/>
</dbReference>
<dbReference type="InterPro" id="IPR020587">
    <property type="entry name" value="RecA_monomer-monomer_interface"/>
</dbReference>
<dbReference type="Proteomes" id="UP001344817">
    <property type="component" value="Unassembled WGS sequence"/>
</dbReference>
<keyword evidence="3 7" id="KW-0547">Nucleotide-binding</keyword>
<dbReference type="InterPro" id="IPR049261">
    <property type="entry name" value="RecA-like_C"/>
</dbReference>
<organism evidence="12 13">
    <name type="scientific">Mycoplasmopsis ciconiae</name>
    <dbReference type="NCBI Taxonomy" id="561067"/>
    <lineage>
        <taxon>Bacteria</taxon>
        <taxon>Bacillati</taxon>
        <taxon>Mycoplasmatota</taxon>
        <taxon>Mycoplasmoidales</taxon>
        <taxon>Metamycoplasmataceae</taxon>
        <taxon>Mycoplasmopsis</taxon>
    </lineage>
</organism>
<dbReference type="SUPFAM" id="SSF54752">
    <property type="entry name" value="RecA protein, C-terminal domain"/>
    <property type="match status" value="1"/>
</dbReference>
<comment type="subcellular location">
    <subcellularLocation>
        <location evidence="7">Cytoplasm</location>
    </subcellularLocation>
</comment>
<comment type="similarity">
    <text evidence="1 7 9">Belongs to the RecA family.</text>
</comment>
<dbReference type="InterPro" id="IPR013765">
    <property type="entry name" value="DNA_recomb/repair_RecA"/>
</dbReference>
<dbReference type="PANTHER" id="PTHR45900">
    <property type="entry name" value="RECA"/>
    <property type="match status" value="1"/>
</dbReference>
<evidence type="ECO:0000256" key="1">
    <source>
        <dbReference type="ARBA" id="ARBA00009391"/>
    </source>
</evidence>
<evidence type="ECO:0000313" key="12">
    <source>
        <dbReference type="EMBL" id="MEE3928416.1"/>
    </source>
</evidence>
<keyword evidence="4 7" id="KW-0067">ATP-binding</keyword>
<keyword evidence="6 7" id="KW-0233">DNA recombination</keyword>
<evidence type="ECO:0000259" key="11">
    <source>
        <dbReference type="PROSITE" id="PS50163"/>
    </source>
</evidence>
<feature type="binding site" evidence="7">
    <location>
        <begin position="64"/>
        <end position="71"/>
    </location>
    <ligand>
        <name>ATP</name>
        <dbReference type="ChEBI" id="CHEBI:30616"/>
    </ligand>
</feature>
<protein>
    <recommendedName>
        <fullName evidence="2 7">Protein RecA</fullName>
    </recommendedName>
    <alternativeName>
        <fullName evidence="7 8">Recombinase A</fullName>
    </alternativeName>
</protein>
<keyword evidence="7 8" id="KW-0234">DNA repair</keyword>
<dbReference type="PRINTS" id="PR00142">
    <property type="entry name" value="RECA"/>
</dbReference>
<dbReference type="CDD" id="cd00983">
    <property type="entry name" value="RecA"/>
    <property type="match status" value="1"/>
</dbReference>
<dbReference type="InterPro" id="IPR049428">
    <property type="entry name" value="RecA-like_N"/>
</dbReference>
<dbReference type="NCBIfam" id="TIGR02012">
    <property type="entry name" value="tigrfam_recA"/>
    <property type="match status" value="1"/>
</dbReference>
<evidence type="ECO:0000313" key="13">
    <source>
        <dbReference type="Proteomes" id="UP001344817"/>
    </source>
</evidence>
<dbReference type="EMBL" id="JAZDWZ010000006">
    <property type="protein sequence ID" value="MEE3928416.1"/>
    <property type="molecule type" value="Genomic_DNA"/>
</dbReference>
<dbReference type="InterPro" id="IPR027417">
    <property type="entry name" value="P-loop_NTPase"/>
</dbReference>
<dbReference type="Pfam" id="PF21096">
    <property type="entry name" value="RecA_C"/>
    <property type="match status" value="1"/>
</dbReference>
<dbReference type="SUPFAM" id="SSF52540">
    <property type="entry name" value="P-loop containing nucleoside triphosphate hydrolases"/>
    <property type="match status" value="1"/>
</dbReference>
<evidence type="ECO:0000256" key="6">
    <source>
        <dbReference type="ARBA" id="ARBA00023172"/>
    </source>
</evidence>
<dbReference type="SMART" id="SM00382">
    <property type="entry name" value="AAA"/>
    <property type="match status" value="1"/>
</dbReference>
<evidence type="ECO:0000259" key="10">
    <source>
        <dbReference type="PROSITE" id="PS50162"/>
    </source>
</evidence>
<evidence type="ECO:0000256" key="9">
    <source>
        <dbReference type="RuleBase" id="RU004527"/>
    </source>
</evidence>
<comment type="function">
    <text evidence="7">Can catalyze the hydrolysis of ATP in the presence of single-stranded DNA, the ATP-dependent uptake of single-stranded DNA by duplex DNA, and the ATP-dependent hybridization of homologous single-stranded DNAs. It interacts with LexA causing its activation and leading to its autocatalytic cleavage.</text>
</comment>
<dbReference type="Pfam" id="PF00154">
    <property type="entry name" value="RecA_N"/>
    <property type="match status" value="1"/>
</dbReference>
<dbReference type="PROSITE" id="PS50162">
    <property type="entry name" value="RECA_2"/>
    <property type="match status" value="1"/>
</dbReference>
<dbReference type="PROSITE" id="PS00321">
    <property type="entry name" value="RECA_1"/>
    <property type="match status" value="1"/>
</dbReference>
<evidence type="ECO:0000256" key="3">
    <source>
        <dbReference type="ARBA" id="ARBA00022741"/>
    </source>
</evidence>
<dbReference type="Gene3D" id="3.40.50.300">
    <property type="entry name" value="P-loop containing nucleotide triphosphate hydrolases"/>
    <property type="match status" value="1"/>
</dbReference>
<keyword evidence="7 8" id="KW-0742">SOS response</keyword>
<accession>A0ABU7MN61</accession>
<dbReference type="RefSeq" id="WP_330500828.1">
    <property type="nucleotide sequence ID" value="NZ_JAZDWZ010000006.1"/>
</dbReference>
<evidence type="ECO:0000256" key="5">
    <source>
        <dbReference type="ARBA" id="ARBA00023125"/>
    </source>
</evidence>
<proteinExistence type="inferred from homology"/>
<comment type="caution">
    <text evidence="12">The sequence shown here is derived from an EMBL/GenBank/DDBJ whole genome shotgun (WGS) entry which is preliminary data.</text>
</comment>
<keyword evidence="7" id="KW-0963">Cytoplasm</keyword>
<name>A0ABU7MN61_9BACT</name>
<dbReference type="InterPro" id="IPR023400">
    <property type="entry name" value="RecA_C_sf"/>
</dbReference>
<keyword evidence="5 7" id="KW-0238">DNA-binding</keyword>
<dbReference type="PROSITE" id="PS50163">
    <property type="entry name" value="RECA_3"/>
    <property type="match status" value="1"/>
</dbReference>
<feature type="domain" description="RecA family profile 1" evidence="10">
    <location>
        <begin position="34"/>
        <end position="193"/>
    </location>
</feature>
<evidence type="ECO:0000256" key="4">
    <source>
        <dbReference type="ARBA" id="ARBA00022840"/>
    </source>
</evidence>
<dbReference type="HAMAP" id="MF_00268">
    <property type="entry name" value="RecA"/>
    <property type="match status" value="1"/>
</dbReference>
<dbReference type="InterPro" id="IPR003593">
    <property type="entry name" value="AAA+_ATPase"/>
</dbReference>
<sequence length="329" mass="36476">MQEKKKIILEALKEIEKKFGKEAIMLLGDEYDQDIEVYPSGSLKIDKILGVRGYPKGRIIEIFGPESSGKTTICLHAVAEVQKNDGICAYIDAEHSIDKNYAKSIGVDTNNLIISQPDSGEQALEIVDYLAKTGNINLIIVDSVAALVPEAELNGSMSDQQIGSQARLMSKGLRKLAGTLNKNKVTVIFVNQIREKVGVVFGNPEVTSGGRALKFYSTIRMEVRKGTQISEGKDSIGNEIRIKVVKNKVAPPYQYAESEILFSKGLDKLGELIDLAVEEEIMEKKGAWYAYKGKNIAQGKKALKTLLNEDAQLYKEIEQSYKERTEIKK</sequence>
<dbReference type="InterPro" id="IPR020588">
    <property type="entry name" value="RecA_ATP-bd"/>
</dbReference>
<feature type="domain" description="RecA family profile 2" evidence="11">
    <location>
        <begin position="198"/>
        <end position="271"/>
    </location>
</feature>
<evidence type="ECO:0000256" key="2">
    <source>
        <dbReference type="ARBA" id="ARBA00015553"/>
    </source>
</evidence>
<evidence type="ECO:0000256" key="7">
    <source>
        <dbReference type="HAMAP-Rule" id="MF_00268"/>
    </source>
</evidence>
<reference evidence="12" key="1">
    <citation type="submission" date="2024-01" db="EMBL/GenBank/DDBJ databases">
        <title>Genome sequence of Mycoplasma ciconiae type strain DSM 25251.</title>
        <authorList>
            <person name="Spergser J."/>
        </authorList>
    </citation>
    <scope>NUCLEOTIDE SEQUENCE [LARGE SCALE GENOMIC DNA]</scope>
    <source>
        <strain evidence="12">DSM 25251</strain>
    </source>
</reference>